<dbReference type="Proteomes" id="UP000326678">
    <property type="component" value="Chromosome Gxm1"/>
</dbReference>
<dbReference type="KEGG" id="nsh:GXM_00617"/>
<accession>A0A5P8VS61</accession>
<organism evidence="1 2">
    <name type="scientific">Nostoc sphaeroides CCNUC1</name>
    <dbReference type="NCBI Taxonomy" id="2653204"/>
    <lineage>
        <taxon>Bacteria</taxon>
        <taxon>Bacillati</taxon>
        <taxon>Cyanobacteriota</taxon>
        <taxon>Cyanophyceae</taxon>
        <taxon>Nostocales</taxon>
        <taxon>Nostocaceae</taxon>
        <taxon>Nostoc</taxon>
    </lineage>
</organism>
<name>A0A5P8VS61_9NOSO</name>
<gene>
    <name evidence="1" type="ORF">GXM_00617</name>
</gene>
<evidence type="ECO:0000313" key="2">
    <source>
        <dbReference type="Proteomes" id="UP000326678"/>
    </source>
</evidence>
<reference evidence="1 2" key="1">
    <citation type="submission" date="2019-10" db="EMBL/GenBank/DDBJ databases">
        <title>Genomic and transcriptomic insights into the perfect genentic adaptation of a filamentous nitrogen-fixing cyanobacterium to rice fields.</title>
        <authorList>
            <person name="Chen Z."/>
        </authorList>
    </citation>
    <scope>NUCLEOTIDE SEQUENCE [LARGE SCALE GENOMIC DNA]</scope>
    <source>
        <strain evidence="1">CCNUC1</strain>
    </source>
</reference>
<protein>
    <submittedName>
        <fullName evidence="1">Uncharacterized protein</fullName>
    </submittedName>
</protein>
<proteinExistence type="predicted"/>
<evidence type="ECO:0000313" key="1">
    <source>
        <dbReference type="EMBL" id="QFS43144.1"/>
    </source>
</evidence>
<dbReference type="EMBL" id="CP045226">
    <property type="protein sequence ID" value="QFS43144.1"/>
    <property type="molecule type" value="Genomic_DNA"/>
</dbReference>
<keyword evidence="2" id="KW-1185">Reference proteome</keyword>
<dbReference type="AlphaFoldDB" id="A0A5P8VS61"/>
<sequence length="41" mass="4659">MLELHEVSYIVANHCSLETSVEGVFARGDNSCIQRKGHKHY</sequence>